<evidence type="ECO:0000256" key="1">
    <source>
        <dbReference type="SAM" id="MobiDB-lite"/>
    </source>
</evidence>
<reference evidence="2" key="1">
    <citation type="journal article" date="2020" name="Nature">
        <title>Giant virus diversity and host interactions through global metagenomics.</title>
        <authorList>
            <person name="Schulz F."/>
            <person name="Roux S."/>
            <person name="Paez-Espino D."/>
            <person name="Jungbluth S."/>
            <person name="Walsh D.A."/>
            <person name="Denef V.J."/>
            <person name="McMahon K.D."/>
            <person name="Konstantinidis K.T."/>
            <person name="Eloe-Fadrosh E.A."/>
            <person name="Kyrpides N.C."/>
            <person name="Woyke T."/>
        </authorList>
    </citation>
    <scope>NUCLEOTIDE SEQUENCE</scope>
    <source>
        <strain evidence="2">GVMAG-M-3300024301-20</strain>
    </source>
</reference>
<dbReference type="AlphaFoldDB" id="A0A6C0ITN0"/>
<feature type="compositionally biased region" description="Pro residues" evidence="1">
    <location>
        <begin position="280"/>
        <end position="296"/>
    </location>
</feature>
<accession>A0A6C0ITN0</accession>
<proteinExistence type="predicted"/>
<feature type="region of interest" description="Disordered" evidence="1">
    <location>
        <begin position="239"/>
        <end position="297"/>
    </location>
</feature>
<sequence length="324" mass="35749">MTDSIIDGTNIDTSVFSYSAPKAHASGGKVVNLYNKYIKESLTISTPLMLTWGAQEGKEQGTGKPTGKWTMALQFPSKEYSSPDAEAFLKSMRALEAKVKADAMANSKEWFGKEIKSAEVIDEKFNVMLRHPKKEKGSVEVDENKAPTLTVKIPQWSGVWKPEIYDEDGEPLYVNGKVNTHLTPLEYLKPKSHVICLLQCGGLWFVNGKISITWNLKQAMVQKPKQVVEGTCFLKPKASDKEKMKAMPPPEDDVDPDGVHGATIVADSDDEQEHEFIHPVPTPSPAPTPDPTPAPVAEPVVEETITIEEVKPKKKVIAKKKVAE</sequence>
<name>A0A6C0ITN0_9ZZZZ</name>
<organism evidence="2">
    <name type="scientific">viral metagenome</name>
    <dbReference type="NCBI Taxonomy" id="1070528"/>
    <lineage>
        <taxon>unclassified sequences</taxon>
        <taxon>metagenomes</taxon>
        <taxon>organismal metagenomes</taxon>
    </lineage>
</organism>
<dbReference type="EMBL" id="MN740251">
    <property type="protein sequence ID" value="QHT96079.1"/>
    <property type="molecule type" value="Genomic_DNA"/>
</dbReference>
<evidence type="ECO:0000313" key="2">
    <source>
        <dbReference type="EMBL" id="QHT96079.1"/>
    </source>
</evidence>
<protein>
    <submittedName>
        <fullName evidence="2">Uncharacterized protein</fullName>
    </submittedName>
</protein>